<feature type="compositionally biased region" description="Polar residues" evidence="7">
    <location>
        <begin position="1213"/>
        <end position="1229"/>
    </location>
</feature>
<dbReference type="GO" id="GO:0005886">
    <property type="term" value="C:plasma membrane"/>
    <property type="evidence" value="ECO:0007669"/>
    <property type="project" value="TreeGrafter"/>
</dbReference>
<keyword evidence="6 8" id="KW-0472">Membrane</keyword>
<keyword evidence="5 8" id="KW-1133">Transmembrane helix</keyword>
<dbReference type="OrthoDB" id="1689567at2759"/>
<dbReference type="InParanoid" id="A0A067M6M4"/>
<evidence type="ECO:0000313" key="12">
    <source>
        <dbReference type="EMBL" id="KDQ11413.1"/>
    </source>
</evidence>
<evidence type="ECO:0000259" key="9">
    <source>
        <dbReference type="Pfam" id="PF02714"/>
    </source>
</evidence>
<feature type="region of interest" description="Disordered" evidence="7">
    <location>
        <begin position="1316"/>
        <end position="1335"/>
    </location>
</feature>
<evidence type="ECO:0000256" key="2">
    <source>
        <dbReference type="ARBA" id="ARBA00007779"/>
    </source>
</evidence>
<dbReference type="Pfam" id="PF02714">
    <property type="entry name" value="RSN1_7TM"/>
    <property type="match status" value="1"/>
</dbReference>
<feature type="transmembrane region" description="Helical" evidence="8">
    <location>
        <begin position="170"/>
        <end position="192"/>
    </location>
</feature>
<evidence type="ECO:0000256" key="4">
    <source>
        <dbReference type="ARBA" id="ARBA00022692"/>
    </source>
</evidence>
<feature type="compositionally biased region" description="Basic and acidic residues" evidence="7">
    <location>
        <begin position="1319"/>
        <end position="1329"/>
    </location>
</feature>
<dbReference type="Pfam" id="PF13967">
    <property type="entry name" value="RSN1_TM"/>
    <property type="match status" value="1"/>
</dbReference>
<evidence type="ECO:0000256" key="5">
    <source>
        <dbReference type="ARBA" id="ARBA00022989"/>
    </source>
</evidence>
<feature type="domain" description="CSC1/OSCA1-like 7TM region" evidence="9">
    <location>
        <begin position="609"/>
        <end position="884"/>
    </location>
</feature>
<evidence type="ECO:0000256" key="8">
    <source>
        <dbReference type="SAM" id="Phobius"/>
    </source>
</evidence>
<keyword evidence="13" id="KW-1185">Reference proteome</keyword>
<keyword evidence="3" id="KW-0813">Transport</keyword>
<evidence type="ECO:0008006" key="14">
    <source>
        <dbReference type="Google" id="ProtNLM"/>
    </source>
</evidence>
<evidence type="ECO:0000313" key="13">
    <source>
        <dbReference type="Proteomes" id="UP000027195"/>
    </source>
</evidence>
<proteinExistence type="inferred from homology"/>
<dbReference type="PANTHER" id="PTHR13018">
    <property type="entry name" value="PROBABLE MEMBRANE PROTEIN DUF221-RELATED"/>
    <property type="match status" value="1"/>
</dbReference>
<feature type="transmembrane region" description="Helical" evidence="8">
    <location>
        <begin position="20"/>
        <end position="37"/>
    </location>
</feature>
<feature type="transmembrane region" description="Helical" evidence="8">
    <location>
        <begin position="704"/>
        <end position="727"/>
    </location>
</feature>
<feature type="domain" description="CSC1/OSCA1-like cytosolic" evidence="11">
    <location>
        <begin position="324"/>
        <end position="595"/>
    </location>
</feature>
<comment type="similarity">
    <text evidence="2">Belongs to the CSC1 (TC 1.A.17) family.</text>
</comment>
<feature type="transmembrane region" description="Helical" evidence="8">
    <location>
        <begin position="662"/>
        <end position="684"/>
    </location>
</feature>
<dbReference type="STRING" id="930990.A0A067M6M4"/>
<evidence type="ECO:0000256" key="7">
    <source>
        <dbReference type="SAM" id="MobiDB-lite"/>
    </source>
</evidence>
<dbReference type="Proteomes" id="UP000027195">
    <property type="component" value="Unassembled WGS sequence"/>
</dbReference>
<feature type="transmembrane region" description="Helical" evidence="8">
    <location>
        <begin position="766"/>
        <end position="783"/>
    </location>
</feature>
<organism evidence="12 13">
    <name type="scientific">Botryobasidium botryosum (strain FD-172 SS1)</name>
    <dbReference type="NCBI Taxonomy" id="930990"/>
    <lineage>
        <taxon>Eukaryota</taxon>
        <taxon>Fungi</taxon>
        <taxon>Dikarya</taxon>
        <taxon>Basidiomycota</taxon>
        <taxon>Agaricomycotina</taxon>
        <taxon>Agaricomycetes</taxon>
        <taxon>Cantharellales</taxon>
        <taxon>Botryobasidiaceae</taxon>
        <taxon>Botryobasidium</taxon>
    </lineage>
</organism>
<dbReference type="EMBL" id="KL198058">
    <property type="protein sequence ID" value="KDQ11413.1"/>
    <property type="molecule type" value="Genomic_DNA"/>
</dbReference>
<dbReference type="InterPro" id="IPR045122">
    <property type="entry name" value="Csc1-like"/>
</dbReference>
<evidence type="ECO:0000259" key="10">
    <source>
        <dbReference type="Pfam" id="PF13967"/>
    </source>
</evidence>
<feature type="region of interest" description="Disordered" evidence="7">
    <location>
        <begin position="1139"/>
        <end position="1164"/>
    </location>
</feature>
<protein>
    <recommendedName>
        <fullName evidence="14">CSC1/OSCA1-like 7TM region domain-containing protein</fullName>
    </recommendedName>
</protein>
<dbReference type="GO" id="GO:0005227">
    <property type="term" value="F:calcium-activated cation channel activity"/>
    <property type="evidence" value="ECO:0007669"/>
    <property type="project" value="InterPro"/>
</dbReference>
<dbReference type="Pfam" id="PF14703">
    <property type="entry name" value="PHM7_cyt"/>
    <property type="match status" value="1"/>
</dbReference>
<dbReference type="HOGENOM" id="CLU_002081_0_0_1"/>
<evidence type="ECO:0000256" key="6">
    <source>
        <dbReference type="ARBA" id="ARBA00023136"/>
    </source>
</evidence>
<feature type="transmembrane region" description="Helical" evidence="8">
    <location>
        <begin position="866"/>
        <end position="886"/>
    </location>
</feature>
<dbReference type="InterPro" id="IPR027815">
    <property type="entry name" value="CSC1/OSCA1-like_cyt"/>
</dbReference>
<feature type="region of interest" description="Disordered" evidence="7">
    <location>
        <begin position="1191"/>
        <end position="1231"/>
    </location>
</feature>
<dbReference type="PANTHER" id="PTHR13018:SF139">
    <property type="entry name" value="PHOSPHATE METABOLISM PROTEIN 7"/>
    <property type="match status" value="1"/>
</dbReference>
<feature type="compositionally biased region" description="Polar residues" evidence="7">
    <location>
        <begin position="1000"/>
        <end position="1011"/>
    </location>
</feature>
<dbReference type="InterPro" id="IPR032880">
    <property type="entry name" value="CSC1/OSCA1-like_N"/>
</dbReference>
<evidence type="ECO:0000259" key="11">
    <source>
        <dbReference type="Pfam" id="PF14703"/>
    </source>
</evidence>
<reference evidence="13" key="1">
    <citation type="journal article" date="2014" name="Proc. Natl. Acad. Sci. U.S.A.">
        <title>Extensive sampling of basidiomycete genomes demonstrates inadequacy of the white-rot/brown-rot paradigm for wood decay fungi.</title>
        <authorList>
            <person name="Riley R."/>
            <person name="Salamov A.A."/>
            <person name="Brown D.W."/>
            <person name="Nagy L.G."/>
            <person name="Floudas D."/>
            <person name="Held B.W."/>
            <person name="Levasseur A."/>
            <person name="Lombard V."/>
            <person name="Morin E."/>
            <person name="Otillar R."/>
            <person name="Lindquist E.A."/>
            <person name="Sun H."/>
            <person name="LaButti K.M."/>
            <person name="Schmutz J."/>
            <person name="Jabbour D."/>
            <person name="Luo H."/>
            <person name="Baker S.E."/>
            <person name="Pisabarro A.G."/>
            <person name="Walton J.D."/>
            <person name="Blanchette R.A."/>
            <person name="Henrissat B."/>
            <person name="Martin F."/>
            <person name="Cullen D."/>
            <person name="Hibbett D.S."/>
            <person name="Grigoriev I.V."/>
        </authorList>
    </citation>
    <scope>NUCLEOTIDE SEQUENCE [LARGE SCALE GENOMIC DNA]</scope>
    <source>
        <strain evidence="13">FD-172 SS1</strain>
    </source>
</reference>
<comment type="subcellular location">
    <subcellularLocation>
        <location evidence="1">Membrane</location>
        <topology evidence="1">Multi-pass membrane protein</topology>
    </subcellularLocation>
</comment>
<feature type="region of interest" description="Disordered" evidence="7">
    <location>
        <begin position="984"/>
        <end position="1075"/>
    </location>
</feature>
<feature type="domain" description="CSC1/OSCA1-like N-terminal transmembrane" evidence="10">
    <location>
        <begin position="65"/>
        <end position="190"/>
    </location>
</feature>
<name>A0A067M6M4_BOTB1</name>
<feature type="compositionally biased region" description="Pro residues" evidence="7">
    <location>
        <begin position="1034"/>
        <end position="1048"/>
    </location>
</feature>
<evidence type="ECO:0000256" key="3">
    <source>
        <dbReference type="ARBA" id="ARBA00022448"/>
    </source>
</evidence>
<accession>A0A067M6M4</accession>
<dbReference type="InterPro" id="IPR003864">
    <property type="entry name" value="CSC1/OSCA1-like_7TM"/>
</dbReference>
<feature type="transmembrane region" description="Helical" evidence="8">
    <location>
        <begin position="892"/>
        <end position="912"/>
    </location>
</feature>
<keyword evidence="4 8" id="KW-0812">Transmembrane</keyword>
<gene>
    <name evidence="12" type="ORF">BOTBODRAFT_135721</name>
</gene>
<evidence type="ECO:0000256" key="1">
    <source>
        <dbReference type="ARBA" id="ARBA00004141"/>
    </source>
</evidence>
<sequence length="1360" mass="152314">MADLQSRNFNVEYKGLQNQSLVSITIITLSLIGFETLRRKRRRAGARTCPGREDVASVESWEFGYLYQARLWAKNPSPPLPSALFGWVKQAIQFDEAEYVKLNGMDVAVYTRFIRACVWFLLLHTLTTLPILLPIHLVFSPSDVPSTSMARASLSSLVDPSNGGRGLKLLYVHVIILSWVSVTWAFALVWLVRGVFRYRSMQIQEIVDSKPSELPTIPSDAPLSDLMRHSLVTDESCRGLRYRTVMVTNIPTELRNEKQLREYFEYYMSRTVMRAPSLVPGFASGPLSFLMNGVYRAQRRVKKGMVEETEATEEAKMAAIEKKKPVVDRVIVVRKMTDLASLLDRREDVLSRLEAAHISLAQKTLVAVKNHLDKDRQDAARPTVSRLAALRKVFMHTDLEKGEKGKGKTLESEARMELLARALGPFAEELGSSMYMQTRSVLVRVKDCLRTGRDFVLRRRRLGSAKNDDVHVMIPPSISHPVSTEPLPTVWDALHALPRDYLDPYQPLIHLSYLFRGATVPSIDYYTAKLGLLTALINEQRARAPDDFLPVSTAFVTFRYPEDARRACRDLAAHPKNLMACAVVPAPSYEDLDWSRLMRSTFTGEFLKDWVVNLGVWAFTIFWVFPVSSFVTLVSITKLSTVIPALQKYLEKHQVQEQVLSSLVPTLLVSLLAILMPLFLILIAKKAQHIVTISKLHDCILTRYYKFLMCNILVFFCVGTAALGAFLQKFSQTVNPDTTLNLIAQSFPTAAPFYVGWLIFEISMHSGLQIVLFGVPLFVYPATVRGAKTPRKRAAGTRARTFDYFYWLPNHLVVLIIAIVFTILNPLVIPFALIYFSAALVVFKNQFIHVYRKLFESHGVYLVIRIIRYSCDGLILAQVVLLALLLVLKKKALAGITAGVLIVFTAAFKLIFTKFCRAQFDEMNIAEANILCDKQPPQSLEASREELGAVASESSESKLAHHDSVRFWTSKFTSPWHKYQFTSSNFKARPSPRPPISFVPTLTKSGTQSRYSMEDKERDLASPSATSECLISPSAPPAPSAAPAPSTPPLRVDTQPTEIPAGLVSSHPPRAPWDDSPLVDKPYDNPFYKKAIDNVLWLPRKPWDILDLDDTVDMNKSLTSEPGTGQLGQWVEGTEESQIRSITSDQPESPVVERAEHSPMMQRPGFPRRGLSGLEAIVLPAIIAARVDDIEEESDVEDTGRTRSAPSIFGRRSTISSTRPSLPPRSQTHALGVHPSSSFLYRHRSLSRSRARAGSLGQMHLSPASMLSVLPAAAASEVSVAGPPPSLQEDGKGGVTRSVTTRQAVVGEVLAEEQVATADRMRRERDYEPKTSSGSRSWLTAWLYQRKRRRGDQTPEEYIQ</sequence>
<feature type="transmembrane region" description="Helical" evidence="8">
    <location>
        <begin position="118"/>
        <end position="139"/>
    </location>
</feature>
<feature type="transmembrane region" description="Helical" evidence="8">
    <location>
        <begin position="606"/>
        <end position="625"/>
    </location>
</feature>